<keyword evidence="4" id="KW-1185">Reference proteome</keyword>
<dbReference type="InterPro" id="IPR001296">
    <property type="entry name" value="Glyco_trans_1"/>
</dbReference>
<proteinExistence type="predicted"/>
<keyword evidence="1 3" id="KW-0808">Transferase</keyword>
<evidence type="ECO:0000259" key="2">
    <source>
        <dbReference type="Pfam" id="PF00534"/>
    </source>
</evidence>
<evidence type="ECO:0000313" key="3">
    <source>
        <dbReference type="EMBL" id="MRG60106.1"/>
    </source>
</evidence>
<gene>
    <name evidence="3" type="ORF">GE115_09515</name>
</gene>
<dbReference type="CDD" id="cd03809">
    <property type="entry name" value="GT4_MtfB-like"/>
    <property type="match status" value="1"/>
</dbReference>
<dbReference type="RefSeq" id="WP_153684555.1">
    <property type="nucleotide sequence ID" value="NZ_WJIF01000004.1"/>
</dbReference>
<evidence type="ECO:0000256" key="1">
    <source>
        <dbReference type="ARBA" id="ARBA00022679"/>
    </source>
</evidence>
<dbReference type="GO" id="GO:0016757">
    <property type="term" value="F:glycosyltransferase activity"/>
    <property type="evidence" value="ECO:0007669"/>
    <property type="project" value="InterPro"/>
</dbReference>
<dbReference type="PANTHER" id="PTHR46401:SF2">
    <property type="entry name" value="GLYCOSYLTRANSFERASE WBBK-RELATED"/>
    <property type="match status" value="1"/>
</dbReference>
<dbReference type="SUPFAM" id="SSF53756">
    <property type="entry name" value="UDP-Glycosyltransferase/glycogen phosphorylase"/>
    <property type="match status" value="1"/>
</dbReference>
<dbReference type="GO" id="GO:0009103">
    <property type="term" value="P:lipopolysaccharide biosynthetic process"/>
    <property type="evidence" value="ECO:0007669"/>
    <property type="project" value="TreeGrafter"/>
</dbReference>
<comment type="caution">
    <text evidence="3">The sequence shown here is derived from an EMBL/GenBank/DDBJ whole genome shotgun (WGS) entry which is preliminary data.</text>
</comment>
<dbReference type="PANTHER" id="PTHR46401">
    <property type="entry name" value="GLYCOSYLTRANSFERASE WBBK-RELATED"/>
    <property type="match status" value="1"/>
</dbReference>
<protein>
    <submittedName>
        <fullName evidence="3">Glycosyltransferase</fullName>
    </submittedName>
</protein>
<accession>A0A6I2FCB5</accession>
<dbReference type="Pfam" id="PF00534">
    <property type="entry name" value="Glycos_transf_1"/>
    <property type="match status" value="1"/>
</dbReference>
<sequence>MRVLFDGFWWGVGPVSNRQVMREFILAWAAVFPQDELVVAVRRRHAAFAREELPDRVAVVTTRFAPQGISAILELPFLARRVGADLTLTHNFTPWFGRSAVFIHDFMFLTSPEWFTLRERCYFALMPATVRLSRIIFTSSATEARRIAGFVGARPVVPVGLAVGSGLLDARLTRPNGIDDVVGFHLAVGRLNARKNLGNAILGSMASGVVDARSPLVIVGEPGGRSAKLPSGVAEAVRRGAVRFLGRVDDGELAWLYAHTDGLLFLSLDEGFGLPTLEARAFGAPLLASDIPVFREILGDAGAVFVDPRDPVAIADGIRRLPRRGTAGVAGVASEYSWERSVRTIRAASLPAADALSTPRRA</sequence>
<reference evidence="3 4" key="1">
    <citation type="submission" date="2019-10" db="EMBL/GenBank/DDBJ databases">
        <authorList>
            <person name="Nie G."/>
            <person name="Ming H."/>
            <person name="Yi B."/>
        </authorList>
    </citation>
    <scope>NUCLEOTIDE SEQUENCE [LARGE SCALE GENOMIC DNA]</scope>
    <source>
        <strain evidence="3 4">CFH 90414</strain>
    </source>
</reference>
<dbReference type="EMBL" id="WJIF01000004">
    <property type="protein sequence ID" value="MRG60106.1"/>
    <property type="molecule type" value="Genomic_DNA"/>
</dbReference>
<dbReference type="Gene3D" id="3.40.50.2000">
    <property type="entry name" value="Glycogen Phosphorylase B"/>
    <property type="match status" value="2"/>
</dbReference>
<organism evidence="3 4">
    <name type="scientific">Agromyces agglutinans</name>
    <dbReference type="NCBI Taxonomy" id="2662258"/>
    <lineage>
        <taxon>Bacteria</taxon>
        <taxon>Bacillati</taxon>
        <taxon>Actinomycetota</taxon>
        <taxon>Actinomycetes</taxon>
        <taxon>Micrococcales</taxon>
        <taxon>Microbacteriaceae</taxon>
        <taxon>Agromyces</taxon>
    </lineage>
</organism>
<dbReference type="Proteomes" id="UP000431080">
    <property type="component" value="Unassembled WGS sequence"/>
</dbReference>
<evidence type="ECO:0000313" key="4">
    <source>
        <dbReference type="Proteomes" id="UP000431080"/>
    </source>
</evidence>
<name>A0A6I2FCB5_9MICO</name>
<feature type="domain" description="Glycosyl transferase family 1" evidence="2">
    <location>
        <begin position="184"/>
        <end position="321"/>
    </location>
</feature>
<dbReference type="AlphaFoldDB" id="A0A6I2FCB5"/>